<comment type="similarity">
    <text evidence="1">Belongs to the polypeptide deformylase family.</text>
</comment>
<comment type="caution">
    <text evidence="2">The sequence shown here is derived from an EMBL/GenBank/DDBJ whole genome shotgun (WGS) entry which is preliminary data.</text>
</comment>
<dbReference type="RefSeq" id="WP_137643144.1">
    <property type="nucleotide sequence ID" value="NZ_BJEA01000014.1"/>
</dbReference>
<dbReference type="InterPro" id="IPR036821">
    <property type="entry name" value="Peptide_deformylase_sf"/>
</dbReference>
<dbReference type="Proteomes" id="UP001589691">
    <property type="component" value="Unassembled WGS sequence"/>
</dbReference>
<accession>A0ABV5WSH1</accession>
<organism evidence="2 3">
    <name type="scientific">Lactiplantibacillus modestisalitolerans</name>
    <dbReference type="NCBI Taxonomy" id="1457219"/>
    <lineage>
        <taxon>Bacteria</taxon>
        <taxon>Bacillati</taxon>
        <taxon>Bacillota</taxon>
        <taxon>Bacilli</taxon>
        <taxon>Lactobacillales</taxon>
        <taxon>Lactobacillaceae</taxon>
        <taxon>Lactiplantibacillus</taxon>
    </lineage>
</organism>
<dbReference type="GO" id="GO:0042586">
    <property type="term" value="F:peptide deformylase activity"/>
    <property type="evidence" value="ECO:0007669"/>
    <property type="project" value="UniProtKB-EC"/>
</dbReference>
<dbReference type="PIRSF" id="PIRSF004749">
    <property type="entry name" value="Pep_def"/>
    <property type="match status" value="1"/>
</dbReference>
<dbReference type="PANTHER" id="PTHR10458:SF22">
    <property type="entry name" value="PEPTIDE DEFORMYLASE"/>
    <property type="match status" value="1"/>
</dbReference>
<dbReference type="PRINTS" id="PR01576">
    <property type="entry name" value="PDEFORMYLASE"/>
</dbReference>
<name>A0ABV5WSH1_9LACO</name>
<dbReference type="Pfam" id="PF01327">
    <property type="entry name" value="Pep_deformylase"/>
    <property type="match status" value="1"/>
</dbReference>
<keyword evidence="2" id="KW-0378">Hydrolase</keyword>
<dbReference type="EMBL" id="JBHLZY010000005">
    <property type="protein sequence ID" value="MFB9768643.1"/>
    <property type="molecule type" value="Genomic_DNA"/>
</dbReference>
<reference evidence="2 3" key="1">
    <citation type="submission" date="2024-09" db="EMBL/GenBank/DDBJ databases">
        <authorList>
            <person name="Sun Q."/>
            <person name="Mori K."/>
        </authorList>
    </citation>
    <scope>NUCLEOTIDE SEQUENCE [LARGE SCALE GENOMIC DNA]</scope>
    <source>
        <strain evidence="2 3">TBRC 4576</strain>
    </source>
</reference>
<dbReference type="NCBIfam" id="NF006670">
    <property type="entry name" value="PRK09218.1"/>
    <property type="match status" value="1"/>
</dbReference>
<keyword evidence="3" id="KW-1185">Reference proteome</keyword>
<evidence type="ECO:0000313" key="3">
    <source>
        <dbReference type="Proteomes" id="UP001589691"/>
    </source>
</evidence>
<sequence length="136" mass="14769">MIKPVVHDPAALTTVAAPATRADAQVITDLRDTLAAHQAACVGMAANMIGVNKRIIIIQVGPLAIPLVNPEITHQSGPYQAQEGCLSLTGERSATRYRDIRVRFLDQHFHPQQQAFSGFSAQIVQHELDHCNGILI</sequence>
<evidence type="ECO:0000313" key="2">
    <source>
        <dbReference type="EMBL" id="MFB9768643.1"/>
    </source>
</evidence>
<dbReference type="SUPFAM" id="SSF56420">
    <property type="entry name" value="Peptide deformylase"/>
    <property type="match status" value="1"/>
</dbReference>
<dbReference type="InterPro" id="IPR023635">
    <property type="entry name" value="Peptide_deformylase"/>
</dbReference>
<dbReference type="PANTHER" id="PTHR10458">
    <property type="entry name" value="PEPTIDE DEFORMYLASE"/>
    <property type="match status" value="1"/>
</dbReference>
<protein>
    <submittedName>
        <fullName evidence="2">Peptide deformylase</fullName>
        <ecNumber evidence="2">3.5.1.88</ecNumber>
    </submittedName>
</protein>
<dbReference type="EC" id="3.5.1.88" evidence="2"/>
<gene>
    <name evidence="2" type="ORF">ACFFLI_02000</name>
</gene>
<evidence type="ECO:0000256" key="1">
    <source>
        <dbReference type="ARBA" id="ARBA00010759"/>
    </source>
</evidence>
<proteinExistence type="inferred from homology"/>
<dbReference type="CDD" id="cd00487">
    <property type="entry name" value="Pep_deformylase"/>
    <property type="match status" value="1"/>
</dbReference>
<dbReference type="Gene3D" id="3.90.45.10">
    <property type="entry name" value="Peptide deformylase"/>
    <property type="match status" value="1"/>
</dbReference>